<dbReference type="AlphaFoldDB" id="A0A9Q1MP65"/>
<name>A0A9Q1MP65_9SOLA</name>
<evidence type="ECO:0000259" key="9">
    <source>
        <dbReference type="Pfam" id="PF00675"/>
    </source>
</evidence>
<dbReference type="InterPro" id="IPR007863">
    <property type="entry name" value="Peptidase_M16_C"/>
</dbReference>
<feature type="domain" description="Peptidase M16 middle/third" evidence="11">
    <location>
        <begin position="437"/>
        <end position="720"/>
    </location>
</feature>
<evidence type="ECO:0000259" key="12">
    <source>
        <dbReference type="Pfam" id="PF22456"/>
    </source>
</evidence>
<sequence>MAVGGPTFTTDDIVEKSPNDKRLYRYMQLPNGLCALLVHDPDIYPNGHSGNNDAEEDEGSADDDETEDSDFDQEESDGTDEEETEVKDQRSKAASQKKAAAAMCVRMGSFSDPYDAQGLAHFLEHMLFMGSTDFPDENEYDSYLSKRGGCSNAYTETEHTCYHFEVKRDCLEGALRRFSQFFVSPLVKAEAMEREVQAVDSEFNQVLQNDSCRLQQLQCHTSNPGHPFNRFFWGNKKSLADAVEKGVNLREQILKLYHDNYRGGSMKLVIIGGESLDILESWVLELFSSVKKGPLVNPDGRSELPIWKVGKLYWLEAVKDVHILDLSWTLPSLRKGYIKKAEDYLAHLLGHEGKGSLLFFLKARGWITSISAGVGDEGMHRSSFAYIFGMSIHLTDFGLEKIFEIIGFVYQYLKLLRQNSPQEWIFKELQDIAKVEFRYAEEQPQDDYAAELAEGLLVYPPKHVIYGDYAYDVWDADFIKHVLDFFRPENMRVDIVTKSFQKSDDVQQEPWFGSRYVEKDIPSSVFELWKDPTEINVYLHLPATNEFVPSDFSIRAEKAKCDSENARPRCILDEPLIKIWYKLDNMFKLPRANTYFRITLRGGYSNLKNALLTELFIHLLKDELNELIYQASVAKLETSVSLYGDKLELKVYGFNDKLPVLLSKVLAMTKSFSPRDDRFMVIKEDMVRTLKNANMKPLNHSTYLRLQVLCQSFWDVEEKLFLLNDLTLTDLKTFIPELLSQLYIEGLCHGNLLEEEALDISNIFRSNFSMQPLPFEMRHKEYVMCLPAAADLVRDVRVKNKLETNSVVELYFQIEPEEGTALIKLKAVIDLFDELVEEPLFNQLRTKEQLGYVVDCSARVTYRIIGFCFRVQSSDYDPIYLQGRIDNFINGVEELLDGLDDKSFESYRSGLIAKLLEKDPSLTYETNRFWGQITDKRYMFDISEKEAEELRSIQKSDLIEWYRTYLRRPSSKCRRLSVRVWGCNTDWKDADSPVASAQEVMRSSRGNNLWQKCKKPLEDYCILDALIGVLPLSNNDVRLNKALILRKIHLEISDGSISEKLLELLELMEQIYTQEGIEASEAMQIAYCVVAVDCTVRFLGKESEQVKYFEAVKRIWKQRINKMENVGSISIVSKELWEWRDEIEAALWEDSRCHNVIMRSKTILAVDAVKVFVEEAKQRIGPPFLEVMVQTLRRDDAVKTCLGWENS</sequence>
<dbReference type="Pfam" id="PF16187">
    <property type="entry name" value="Peptidase_M16_M"/>
    <property type="match status" value="1"/>
</dbReference>
<dbReference type="InterPro" id="IPR054734">
    <property type="entry name" value="PqqF-like_C_4"/>
</dbReference>
<keyword evidence="4" id="KW-0479">Metal-binding</keyword>
<gene>
    <name evidence="13" type="ORF">K7X08_011805</name>
</gene>
<evidence type="ECO:0000256" key="6">
    <source>
        <dbReference type="ARBA" id="ARBA00022833"/>
    </source>
</evidence>
<keyword evidence="14" id="KW-1185">Reference proteome</keyword>
<feature type="region of interest" description="Disordered" evidence="8">
    <location>
        <begin position="38"/>
        <end position="93"/>
    </location>
</feature>
<evidence type="ECO:0000256" key="7">
    <source>
        <dbReference type="ARBA" id="ARBA00023049"/>
    </source>
</evidence>
<dbReference type="Gene3D" id="3.30.830.10">
    <property type="entry name" value="Metalloenzyme, LuxS/M16 peptidase-like"/>
    <property type="match status" value="4"/>
</dbReference>
<evidence type="ECO:0000313" key="13">
    <source>
        <dbReference type="EMBL" id="KAJ8562514.1"/>
    </source>
</evidence>
<dbReference type="Pfam" id="PF00675">
    <property type="entry name" value="Peptidase_M16"/>
    <property type="match status" value="1"/>
</dbReference>
<dbReference type="SUPFAM" id="SSF63411">
    <property type="entry name" value="LuxS/MPP-like metallohydrolase"/>
    <property type="match status" value="4"/>
</dbReference>
<dbReference type="InterPro" id="IPR011249">
    <property type="entry name" value="Metalloenz_LuxS/M16"/>
</dbReference>
<dbReference type="InterPro" id="IPR011765">
    <property type="entry name" value="Pept_M16_N"/>
</dbReference>
<dbReference type="OrthoDB" id="952271at2759"/>
<evidence type="ECO:0000256" key="2">
    <source>
        <dbReference type="ARBA" id="ARBA00007261"/>
    </source>
</evidence>
<dbReference type="GO" id="GO:0004222">
    <property type="term" value="F:metalloendopeptidase activity"/>
    <property type="evidence" value="ECO:0007669"/>
    <property type="project" value="InterPro"/>
</dbReference>
<dbReference type="PANTHER" id="PTHR43690">
    <property type="entry name" value="NARDILYSIN"/>
    <property type="match status" value="1"/>
</dbReference>
<evidence type="ECO:0000259" key="11">
    <source>
        <dbReference type="Pfam" id="PF16187"/>
    </source>
</evidence>
<comment type="caution">
    <text evidence="13">The sequence shown here is derived from an EMBL/GenBank/DDBJ whole genome shotgun (WGS) entry which is preliminary data.</text>
</comment>
<feature type="domain" description="Peptidase M16 N-terminal" evidence="9">
    <location>
        <begin position="94"/>
        <end position="224"/>
    </location>
</feature>
<evidence type="ECO:0000256" key="1">
    <source>
        <dbReference type="ARBA" id="ARBA00001947"/>
    </source>
</evidence>
<evidence type="ECO:0000259" key="10">
    <source>
        <dbReference type="Pfam" id="PF05193"/>
    </source>
</evidence>
<organism evidence="13 14">
    <name type="scientific">Anisodus acutangulus</name>
    <dbReference type="NCBI Taxonomy" id="402998"/>
    <lineage>
        <taxon>Eukaryota</taxon>
        <taxon>Viridiplantae</taxon>
        <taxon>Streptophyta</taxon>
        <taxon>Embryophyta</taxon>
        <taxon>Tracheophyta</taxon>
        <taxon>Spermatophyta</taxon>
        <taxon>Magnoliopsida</taxon>
        <taxon>eudicotyledons</taxon>
        <taxon>Gunneridae</taxon>
        <taxon>Pentapetalae</taxon>
        <taxon>asterids</taxon>
        <taxon>lamiids</taxon>
        <taxon>Solanales</taxon>
        <taxon>Solanaceae</taxon>
        <taxon>Solanoideae</taxon>
        <taxon>Hyoscyameae</taxon>
        <taxon>Anisodus</taxon>
    </lineage>
</organism>
<keyword evidence="5" id="KW-0378">Hydrolase</keyword>
<dbReference type="EMBL" id="JAJAGQ010000005">
    <property type="protein sequence ID" value="KAJ8562514.1"/>
    <property type="molecule type" value="Genomic_DNA"/>
</dbReference>
<dbReference type="InterPro" id="IPR001431">
    <property type="entry name" value="Pept_M16_Zn_BS"/>
</dbReference>
<dbReference type="PROSITE" id="PS00143">
    <property type="entry name" value="INSULINASE"/>
    <property type="match status" value="1"/>
</dbReference>
<evidence type="ECO:0008006" key="15">
    <source>
        <dbReference type="Google" id="ProtNLM"/>
    </source>
</evidence>
<dbReference type="Pfam" id="PF05193">
    <property type="entry name" value="Peptidase_M16_C"/>
    <property type="match status" value="1"/>
</dbReference>
<dbReference type="GO" id="GO:0006508">
    <property type="term" value="P:proteolysis"/>
    <property type="evidence" value="ECO:0007669"/>
    <property type="project" value="UniProtKB-KW"/>
</dbReference>
<dbReference type="FunFam" id="3.30.830.10:FF:000030">
    <property type="entry name" value="Insulin-degrading enzyme"/>
    <property type="match status" value="1"/>
</dbReference>
<feature type="domain" description="Peptidase M16 C-terminal" evidence="10">
    <location>
        <begin position="250"/>
        <end position="430"/>
    </location>
</feature>
<dbReference type="Pfam" id="PF22456">
    <property type="entry name" value="PqqF-like_C_4"/>
    <property type="match status" value="1"/>
</dbReference>
<keyword evidence="6" id="KW-0862">Zinc</keyword>
<dbReference type="PANTHER" id="PTHR43690:SF18">
    <property type="entry name" value="INSULIN-DEGRADING ENZYME-RELATED"/>
    <property type="match status" value="1"/>
</dbReference>
<feature type="region of interest" description="Disordered" evidence="8">
    <location>
        <begin position="1"/>
        <end position="20"/>
    </location>
</feature>
<dbReference type="FunFam" id="3.30.830.10:FF:000005">
    <property type="entry name" value="nardilysin isoform X1"/>
    <property type="match status" value="1"/>
</dbReference>
<evidence type="ECO:0000256" key="8">
    <source>
        <dbReference type="SAM" id="MobiDB-lite"/>
    </source>
</evidence>
<comment type="similarity">
    <text evidence="2">Belongs to the peptidase M16 family.</text>
</comment>
<accession>A0A9Q1MP65</accession>
<dbReference type="FunFam" id="3.30.830.10:FF:000003">
    <property type="entry name" value="Insulin-degrading enzyme"/>
    <property type="match status" value="1"/>
</dbReference>
<evidence type="ECO:0000256" key="4">
    <source>
        <dbReference type="ARBA" id="ARBA00022723"/>
    </source>
</evidence>
<keyword evidence="3" id="KW-0645">Protease</keyword>
<evidence type="ECO:0000256" key="5">
    <source>
        <dbReference type="ARBA" id="ARBA00022801"/>
    </source>
</evidence>
<evidence type="ECO:0000256" key="3">
    <source>
        <dbReference type="ARBA" id="ARBA00022670"/>
    </source>
</evidence>
<reference evidence="14" key="1">
    <citation type="journal article" date="2023" name="Proc. Natl. Acad. Sci. U.S.A.">
        <title>Genomic and structural basis for evolution of tropane alkaloid biosynthesis.</title>
        <authorList>
            <person name="Wanga Y.-J."/>
            <person name="Taina T."/>
            <person name="Yua J.-Y."/>
            <person name="Lia J."/>
            <person name="Xua B."/>
            <person name="Chenc J."/>
            <person name="D'Auriad J.C."/>
            <person name="Huanga J.-P."/>
            <person name="Huanga S.-X."/>
        </authorList>
    </citation>
    <scope>NUCLEOTIDE SEQUENCE [LARGE SCALE GENOMIC DNA]</scope>
    <source>
        <strain evidence="14">cv. KIB-2019</strain>
    </source>
</reference>
<protein>
    <recommendedName>
        <fullName evidence="15">Nardilysin</fullName>
    </recommendedName>
</protein>
<evidence type="ECO:0000313" key="14">
    <source>
        <dbReference type="Proteomes" id="UP001152561"/>
    </source>
</evidence>
<comment type="cofactor">
    <cofactor evidence="1">
        <name>Zn(2+)</name>
        <dbReference type="ChEBI" id="CHEBI:29105"/>
    </cofactor>
</comment>
<proteinExistence type="inferred from homology"/>
<feature type="domain" description="Coenzyme PQQ synthesis protein F-like C-terminal lobe" evidence="12">
    <location>
        <begin position="831"/>
        <end position="930"/>
    </location>
</feature>
<feature type="compositionally biased region" description="Acidic residues" evidence="8">
    <location>
        <begin position="53"/>
        <end position="85"/>
    </location>
</feature>
<dbReference type="Proteomes" id="UP001152561">
    <property type="component" value="Unassembled WGS sequence"/>
</dbReference>
<dbReference type="InterPro" id="IPR050626">
    <property type="entry name" value="Peptidase_M16"/>
</dbReference>
<keyword evidence="7" id="KW-0482">Metalloprotease</keyword>
<dbReference type="GO" id="GO:0046872">
    <property type="term" value="F:metal ion binding"/>
    <property type="evidence" value="ECO:0007669"/>
    <property type="project" value="UniProtKB-KW"/>
</dbReference>
<dbReference type="InterPro" id="IPR032632">
    <property type="entry name" value="Peptidase_M16_M"/>
</dbReference>
<dbReference type="GO" id="GO:0005829">
    <property type="term" value="C:cytosol"/>
    <property type="evidence" value="ECO:0007669"/>
    <property type="project" value="TreeGrafter"/>
</dbReference>